<evidence type="ECO:0000256" key="3">
    <source>
        <dbReference type="ARBA" id="ARBA00022475"/>
    </source>
</evidence>
<keyword evidence="6 7" id="KW-0472">Membrane</keyword>
<evidence type="ECO:0000259" key="9">
    <source>
        <dbReference type="PROSITE" id="PS50885"/>
    </source>
</evidence>
<dbReference type="InterPro" id="IPR003660">
    <property type="entry name" value="HAMP_dom"/>
</dbReference>
<feature type="transmembrane region" description="Helical" evidence="7">
    <location>
        <begin position="21"/>
        <end position="53"/>
    </location>
</feature>
<dbReference type="PANTHER" id="PTHR43081">
    <property type="entry name" value="ADENYLATE CYCLASE, TERMINAL-DIFFERENTIATION SPECIFIC-RELATED"/>
    <property type="match status" value="1"/>
</dbReference>
<evidence type="ECO:0000256" key="1">
    <source>
        <dbReference type="ARBA" id="ARBA00004651"/>
    </source>
</evidence>
<evidence type="ECO:0000256" key="6">
    <source>
        <dbReference type="ARBA" id="ARBA00023136"/>
    </source>
</evidence>
<dbReference type="GO" id="GO:0004016">
    <property type="term" value="F:adenylate cyclase activity"/>
    <property type="evidence" value="ECO:0007669"/>
    <property type="project" value="UniProtKB-EC"/>
</dbReference>
<dbReference type="CDD" id="cd06225">
    <property type="entry name" value="HAMP"/>
    <property type="match status" value="1"/>
</dbReference>
<proteinExistence type="inferred from homology"/>
<dbReference type="SUPFAM" id="SSF55073">
    <property type="entry name" value="Nucleotide cyclase"/>
    <property type="match status" value="1"/>
</dbReference>
<evidence type="ECO:0000256" key="5">
    <source>
        <dbReference type="ARBA" id="ARBA00022989"/>
    </source>
</evidence>
<dbReference type="Proteomes" id="UP000005143">
    <property type="component" value="Unassembled WGS sequence"/>
</dbReference>
<feature type="domain" description="Guanylate cyclase" evidence="8">
    <location>
        <begin position="340"/>
        <end position="464"/>
    </location>
</feature>
<dbReference type="OrthoDB" id="368920at2"/>
<evidence type="ECO:0000313" key="10">
    <source>
        <dbReference type="EMBL" id="EHN08810.1"/>
    </source>
</evidence>
<dbReference type="PATRIC" id="fig|1097667.3.peg.4313"/>
<comment type="caution">
    <text evidence="10">The sequence shown here is derived from an EMBL/GenBank/DDBJ whole genome shotgun (WGS) entry which is preliminary data.</text>
</comment>
<evidence type="ECO:0000256" key="7">
    <source>
        <dbReference type="SAM" id="Phobius"/>
    </source>
</evidence>
<dbReference type="SMART" id="SM00304">
    <property type="entry name" value="HAMP"/>
    <property type="match status" value="1"/>
</dbReference>
<dbReference type="Gene3D" id="3.30.70.1230">
    <property type="entry name" value="Nucleotide cyclase"/>
    <property type="match status" value="1"/>
</dbReference>
<dbReference type="Gene3D" id="6.10.340.10">
    <property type="match status" value="1"/>
</dbReference>
<dbReference type="SMART" id="SM00044">
    <property type="entry name" value="CYCc"/>
    <property type="match status" value="1"/>
</dbReference>
<comment type="subcellular location">
    <subcellularLocation>
        <location evidence="1">Cell membrane</location>
        <topology evidence="1">Multi-pass membrane protein</topology>
    </subcellularLocation>
</comment>
<sequence length="521" mass="55454">MARRPRGPARRLLDASRAPRFVIEASHVLLTVVLLVANASAAGVALLLILLVIPGSQDGTDSGSVAANLIVLLSFAAVVLPVVLVWSSRMTAASLAWLREDRVPTEEERTRLLRSPMRVMRTISLSWILATILFTLFNSQYSWPLAIRVGLTVLLTGQTMAAFGFLAAERLLRPAAIHALERGGAIERAVLPGITRRHLLGWSTATGGPVLGVVSVGILALAGVEGTTPSRLGLTMVVLGGLVLVAGLVIELIAARAVADPVRTIRRAVDRVGRGELDVRVPVYDGSDIGRLQEGFNRMVAGLHERERLRDLFGRHVGEDVARAALRQEVRLGGETRDVCALFVDIVGSTALATSHEPDEVVGLLNRFFGVVVETVGVHDGWVNKFEGDAALVVFGAPVDQPDAPDRALRAARELGERLRREVPGIRAGIGVSGGPAVAGYIGTEERLEYTVIGDPINEAARLTEAAKDVPGLVAAAGRLVARASEAERERWSPVGERVLRGRAEPTVVMTPTATAVDPAA</sequence>
<feature type="transmembrane region" description="Helical" evidence="7">
    <location>
        <begin position="199"/>
        <end position="222"/>
    </location>
</feature>
<dbReference type="PROSITE" id="PS50885">
    <property type="entry name" value="HAMP"/>
    <property type="match status" value="1"/>
</dbReference>
<name>H0EBW9_9ACTN</name>
<gene>
    <name evidence="10" type="ORF">PAI11_43520</name>
</gene>
<dbReference type="EC" id="4.6.1.1" evidence="10"/>
<reference evidence="10 11" key="1">
    <citation type="journal article" date="2013" name="Biodegradation">
        <title>Quantitative proteomic analysis of ibuprofen-degrading Patulibacter sp. strain I11.</title>
        <authorList>
            <person name="Almeida B."/>
            <person name="Kjeldal H."/>
            <person name="Lolas I."/>
            <person name="Knudsen A.D."/>
            <person name="Carvalho G."/>
            <person name="Nielsen K.L."/>
            <person name="Barreto Crespo M.T."/>
            <person name="Stensballe A."/>
            <person name="Nielsen J.L."/>
        </authorList>
    </citation>
    <scope>NUCLEOTIDE SEQUENCE [LARGE SCALE GENOMIC DNA]</scope>
    <source>
        <strain evidence="10 11">I11</strain>
    </source>
</reference>
<keyword evidence="3" id="KW-1003">Cell membrane</keyword>
<dbReference type="CDD" id="cd07302">
    <property type="entry name" value="CHD"/>
    <property type="match status" value="1"/>
</dbReference>
<organism evidence="10 11">
    <name type="scientific">Patulibacter medicamentivorans</name>
    <dbReference type="NCBI Taxonomy" id="1097667"/>
    <lineage>
        <taxon>Bacteria</taxon>
        <taxon>Bacillati</taxon>
        <taxon>Actinomycetota</taxon>
        <taxon>Thermoleophilia</taxon>
        <taxon>Solirubrobacterales</taxon>
        <taxon>Patulibacteraceae</taxon>
        <taxon>Patulibacter</taxon>
    </lineage>
</organism>
<dbReference type="Pfam" id="PF00672">
    <property type="entry name" value="HAMP"/>
    <property type="match status" value="1"/>
</dbReference>
<feature type="transmembrane region" description="Helical" evidence="7">
    <location>
        <begin position="119"/>
        <end position="139"/>
    </location>
</feature>
<dbReference type="InterPro" id="IPR029787">
    <property type="entry name" value="Nucleotide_cyclase"/>
</dbReference>
<dbReference type="Pfam" id="PF00211">
    <property type="entry name" value="Guanylate_cyc"/>
    <property type="match status" value="1"/>
</dbReference>
<feature type="domain" description="HAMP" evidence="9">
    <location>
        <begin position="256"/>
        <end position="308"/>
    </location>
</feature>
<evidence type="ECO:0000256" key="4">
    <source>
        <dbReference type="ARBA" id="ARBA00022692"/>
    </source>
</evidence>
<keyword evidence="4 7" id="KW-0812">Transmembrane</keyword>
<keyword evidence="5 7" id="KW-1133">Transmembrane helix</keyword>
<dbReference type="InterPro" id="IPR050697">
    <property type="entry name" value="Adenylyl/Guanylyl_Cyclase_3/4"/>
</dbReference>
<dbReference type="RefSeq" id="WP_007579353.1">
    <property type="nucleotide sequence ID" value="NZ_AGUD01000321.1"/>
</dbReference>
<dbReference type="PANTHER" id="PTHR43081:SF17">
    <property type="entry name" value="BLL5647 PROTEIN"/>
    <property type="match status" value="1"/>
</dbReference>
<accession>H0EBW9</accession>
<dbReference type="GO" id="GO:0035556">
    <property type="term" value="P:intracellular signal transduction"/>
    <property type="evidence" value="ECO:0007669"/>
    <property type="project" value="InterPro"/>
</dbReference>
<feature type="transmembrane region" description="Helical" evidence="7">
    <location>
        <begin position="65"/>
        <end position="86"/>
    </location>
</feature>
<protein>
    <submittedName>
        <fullName evidence="10">Adenylate cyclase</fullName>
        <ecNumber evidence="10">4.6.1.1</ecNumber>
    </submittedName>
</protein>
<evidence type="ECO:0000313" key="11">
    <source>
        <dbReference type="Proteomes" id="UP000005143"/>
    </source>
</evidence>
<feature type="transmembrane region" description="Helical" evidence="7">
    <location>
        <begin position="234"/>
        <end position="258"/>
    </location>
</feature>
<dbReference type="AlphaFoldDB" id="H0EBW9"/>
<evidence type="ECO:0000256" key="2">
    <source>
        <dbReference type="ARBA" id="ARBA00005381"/>
    </source>
</evidence>
<keyword evidence="10" id="KW-0456">Lyase</keyword>
<dbReference type="SUPFAM" id="SSF158472">
    <property type="entry name" value="HAMP domain-like"/>
    <property type="match status" value="1"/>
</dbReference>
<evidence type="ECO:0000259" key="8">
    <source>
        <dbReference type="PROSITE" id="PS50125"/>
    </source>
</evidence>
<dbReference type="GO" id="GO:0006171">
    <property type="term" value="P:cAMP biosynthetic process"/>
    <property type="evidence" value="ECO:0007669"/>
    <property type="project" value="TreeGrafter"/>
</dbReference>
<dbReference type="EMBL" id="AGUD01000321">
    <property type="protein sequence ID" value="EHN08810.1"/>
    <property type="molecule type" value="Genomic_DNA"/>
</dbReference>
<dbReference type="PROSITE" id="PS50125">
    <property type="entry name" value="GUANYLATE_CYCLASE_2"/>
    <property type="match status" value="1"/>
</dbReference>
<dbReference type="GO" id="GO:0005886">
    <property type="term" value="C:plasma membrane"/>
    <property type="evidence" value="ECO:0007669"/>
    <property type="project" value="UniProtKB-SubCell"/>
</dbReference>
<dbReference type="InterPro" id="IPR001054">
    <property type="entry name" value="A/G_cyclase"/>
</dbReference>
<feature type="transmembrane region" description="Helical" evidence="7">
    <location>
        <begin position="145"/>
        <end position="168"/>
    </location>
</feature>
<comment type="similarity">
    <text evidence="2">Belongs to the adenylyl cyclase class-3 family.</text>
</comment>
<keyword evidence="11" id="KW-1185">Reference proteome</keyword>